<sequence length="143" mass="15701">MKFTLQKILFFALPATVVWMTAALLILGSTELWGGRADSDVFTSVCGVAGPCVRITSGPIDRLVLDHLDFEHDTVGDLIKRIPPWFGSQARPLGLTVHNLLLKEDVSLRDQGLSAFSHITLVSMKEMRLEKEQLPLSAGAESK</sequence>
<protein>
    <submittedName>
        <fullName evidence="1">Uncharacterized protein</fullName>
    </submittedName>
</protein>
<keyword evidence="2" id="KW-1185">Reference proteome</keyword>
<dbReference type="EMBL" id="LJSK01000028">
    <property type="protein sequence ID" value="KPI89215.1"/>
    <property type="molecule type" value="Genomic_DNA"/>
</dbReference>
<name>A0A0N1I8J9_LEPSE</name>
<comment type="caution">
    <text evidence="1">The sequence shown here is derived from an EMBL/GenBank/DDBJ whole genome shotgun (WGS) entry which is preliminary data.</text>
</comment>
<gene>
    <name evidence="1" type="ORF">ABL78_1638</name>
</gene>
<accession>A0A0N1I8J9</accession>
<proteinExistence type="predicted"/>
<dbReference type="OMA" id="FARNCGP"/>
<reference evidence="1 2" key="1">
    <citation type="journal article" date="2015" name="PLoS Pathog.">
        <title>Leptomonas seymouri: Adaptations to the Dixenous Life Cycle Analyzed by Genome Sequencing, Transcriptome Profiling and Co-infection with Leishmania donovani.</title>
        <authorList>
            <person name="Kraeva N."/>
            <person name="Butenko A."/>
            <person name="Hlavacova J."/>
            <person name="Kostygov A."/>
            <person name="Myskova J."/>
            <person name="Grybchuk D."/>
            <person name="Lestinova T."/>
            <person name="Votypka J."/>
            <person name="Volf P."/>
            <person name="Opperdoes F."/>
            <person name="Flegontov P."/>
            <person name="Lukes J."/>
            <person name="Yurchenko V."/>
        </authorList>
    </citation>
    <scope>NUCLEOTIDE SEQUENCE [LARGE SCALE GENOMIC DNA]</scope>
    <source>
        <strain evidence="1 2">ATCC 30220</strain>
    </source>
</reference>
<evidence type="ECO:0000313" key="2">
    <source>
        <dbReference type="Proteomes" id="UP000038009"/>
    </source>
</evidence>
<evidence type="ECO:0000313" key="1">
    <source>
        <dbReference type="EMBL" id="KPI89215.1"/>
    </source>
</evidence>
<dbReference type="AlphaFoldDB" id="A0A0N1I8J9"/>
<dbReference type="OrthoDB" id="271494at2759"/>
<dbReference type="VEuPathDB" id="TriTrypDB:Lsey_0028_0010"/>
<organism evidence="1 2">
    <name type="scientific">Leptomonas seymouri</name>
    <dbReference type="NCBI Taxonomy" id="5684"/>
    <lineage>
        <taxon>Eukaryota</taxon>
        <taxon>Discoba</taxon>
        <taxon>Euglenozoa</taxon>
        <taxon>Kinetoplastea</taxon>
        <taxon>Metakinetoplastina</taxon>
        <taxon>Trypanosomatida</taxon>
        <taxon>Trypanosomatidae</taxon>
        <taxon>Leishmaniinae</taxon>
        <taxon>Leptomonas</taxon>
    </lineage>
</organism>
<dbReference type="Proteomes" id="UP000038009">
    <property type="component" value="Unassembled WGS sequence"/>
</dbReference>